<reference evidence="3 4" key="1">
    <citation type="submission" date="2023-08" db="EMBL/GenBank/DDBJ databases">
        <authorList>
            <person name="Joshi A."/>
            <person name="Thite S."/>
        </authorList>
    </citation>
    <scope>NUCLEOTIDE SEQUENCE [LARGE SCALE GENOMIC DNA]</scope>
    <source>
        <strain evidence="3 4">AC40</strain>
    </source>
</reference>
<dbReference type="InterPro" id="IPR018927">
    <property type="entry name" value="Pilus_synth_Q_C"/>
</dbReference>
<keyword evidence="1" id="KW-1133">Transmembrane helix</keyword>
<sequence length="190" mass="22002">MWFWVRSLIIVVVLGSIIYLLLIRPDVFSIDREKGNRAAEGLSSFYERIRGTVADIELGDFVIRLPDTSSRLTQQLEQRALQVNPLPENWQGQNTDRRFREGDTVKTKLTEYASAEGMELYWTLPRDYVVKQYFQTNGPLLDTVTEITAAIEPDFPNPLLSYLCHKERALVITDKPNAYVREHCQHLSRN</sequence>
<name>A0ABT9GYS8_9GAMM</name>
<proteinExistence type="predicted"/>
<evidence type="ECO:0000313" key="4">
    <source>
        <dbReference type="Proteomes" id="UP001231616"/>
    </source>
</evidence>
<dbReference type="Proteomes" id="UP001231616">
    <property type="component" value="Unassembled WGS sequence"/>
</dbReference>
<accession>A0ABT9GYS8</accession>
<gene>
    <name evidence="3" type="ORF">Q3O60_08240</name>
</gene>
<keyword evidence="1" id="KW-0812">Transmembrane</keyword>
<evidence type="ECO:0000256" key="1">
    <source>
        <dbReference type="SAM" id="Phobius"/>
    </source>
</evidence>
<protein>
    <submittedName>
        <fullName evidence="3">TcpQ domain-containing protein</fullName>
    </submittedName>
</protein>
<evidence type="ECO:0000313" key="3">
    <source>
        <dbReference type="EMBL" id="MDP4536173.1"/>
    </source>
</evidence>
<dbReference type="RefSeq" id="WP_305893437.1">
    <property type="nucleotide sequence ID" value="NZ_JAUZVZ010000009.1"/>
</dbReference>
<evidence type="ECO:0000259" key="2">
    <source>
        <dbReference type="Pfam" id="PF10671"/>
    </source>
</evidence>
<comment type="caution">
    <text evidence="3">The sequence shown here is derived from an EMBL/GenBank/DDBJ whole genome shotgun (WGS) entry which is preliminary data.</text>
</comment>
<keyword evidence="4" id="KW-1185">Reference proteome</keyword>
<dbReference type="Pfam" id="PF10671">
    <property type="entry name" value="TcpQ"/>
    <property type="match status" value="1"/>
</dbReference>
<keyword evidence="1" id="KW-0472">Membrane</keyword>
<organism evidence="3 4">
    <name type="scientific">Alkalimonas collagenimarina</name>
    <dbReference type="NCBI Taxonomy" id="400390"/>
    <lineage>
        <taxon>Bacteria</taxon>
        <taxon>Pseudomonadati</taxon>
        <taxon>Pseudomonadota</taxon>
        <taxon>Gammaproteobacteria</taxon>
        <taxon>Alkalimonas</taxon>
    </lineage>
</organism>
<dbReference type="EMBL" id="JAUZVZ010000009">
    <property type="protein sequence ID" value="MDP4536173.1"/>
    <property type="molecule type" value="Genomic_DNA"/>
</dbReference>
<feature type="transmembrane region" description="Helical" evidence="1">
    <location>
        <begin position="6"/>
        <end position="23"/>
    </location>
</feature>
<feature type="domain" description="Toxin co-regulated pilus biosynthesis protein Q C-terminal" evidence="2">
    <location>
        <begin position="99"/>
        <end position="175"/>
    </location>
</feature>